<proteinExistence type="predicted"/>
<accession>A0ACB7SX71</accession>
<organism evidence="1 2">
    <name type="scientific">Hyalomma asiaticum</name>
    <name type="common">Tick</name>
    <dbReference type="NCBI Taxonomy" id="266040"/>
    <lineage>
        <taxon>Eukaryota</taxon>
        <taxon>Metazoa</taxon>
        <taxon>Ecdysozoa</taxon>
        <taxon>Arthropoda</taxon>
        <taxon>Chelicerata</taxon>
        <taxon>Arachnida</taxon>
        <taxon>Acari</taxon>
        <taxon>Parasitiformes</taxon>
        <taxon>Ixodida</taxon>
        <taxon>Ixodoidea</taxon>
        <taxon>Ixodidae</taxon>
        <taxon>Hyalomminae</taxon>
        <taxon>Hyalomma</taxon>
    </lineage>
</organism>
<dbReference type="EMBL" id="CM023482">
    <property type="protein sequence ID" value="KAH6938637.1"/>
    <property type="molecule type" value="Genomic_DNA"/>
</dbReference>
<reference evidence="1" key="1">
    <citation type="submission" date="2020-05" db="EMBL/GenBank/DDBJ databases">
        <title>Large-scale comparative analyses of tick genomes elucidate their genetic diversity and vector capacities.</title>
        <authorList>
            <person name="Jia N."/>
            <person name="Wang J."/>
            <person name="Shi W."/>
            <person name="Du L."/>
            <person name="Sun Y."/>
            <person name="Zhan W."/>
            <person name="Jiang J."/>
            <person name="Wang Q."/>
            <person name="Zhang B."/>
            <person name="Ji P."/>
            <person name="Sakyi L.B."/>
            <person name="Cui X."/>
            <person name="Yuan T."/>
            <person name="Jiang B."/>
            <person name="Yang W."/>
            <person name="Lam T.T.-Y."/>
            <person name="Chang Q."/>
            <person name="Ding S."/>
            <person name="Wang X."/>
            <person name="Zhu J."/>
            <person name="Ruan X."/>
            <person name="Zhao L."/>
            <person name="Wei J."/>
            <person name="Que T."/>
            <person name="Du C."/>
            <person name="Cheng J."/>
            <person name="Dai P."/>
            <person name="Han X."/>
            <person name="Huang E."/>
            <person name="Gao Y."/>
            <person name="Liu J."/>
            <person name="Shao H."/>
            <person name="Ye R."/>
            <person name="Li L."/>
            <person name="Wei W."/>
            <person name="Wang X."/>
            <person name="Wang C."/>
            <person name="Yang T."/>
            <person name="Huo Q."/>
            <person name="Li W."/>
            <person name="Guo W."/>
            <person name="Chen H."/>
            <person name="Zhou L."/>
            <person name="Ni X."/>
            <person name="Tian J."/>
            <person name="Zhou Y."/>
            <person name="Sheng Y."/>
            <person name="Liu T."/>
            <person name="Pan Y."/>
            <person name="Xia L."/>
            <person name="Li J."/>
            <person name="Zhao F."/>
            <person name="Cao W."/>
        </authorList>
    </citation>
    <scope>NUCLEOTIDE SEQUENCE</scope>
    <source>
        <strain evidence="1">Hyas-2018</strain>
    </source>
</reference>
<sequence length="335" mass="37700">MIRRVLAIAFVTALSSTANINFLEPFSDEVIDYINQLNTTWKAGRNFGKDFTLERFQSLLGLLPATEDDLMPAMKHDISLELPESFDAREHWPHCPTIGLIRDQGECASCWAFGAAETISDRICIHSKGRVKVNISAVDIMSCCDSWRDGCKGGNPYRAWQYYHDHGIVTGGLYGTDDGCKPYPLRPCEHGVRGPLPPCSSEKTAPKCTHFCRKGYDRDYTDDKYYAKKVYLVHPDERHIRAEIFKHGPVEAGMDVYADFGNFKSGVYQRALLHNKKVGAHAVKILGWGTEQSVPYWLVANSWNPDWGYNGFFKILRGKNECGIEAQVIAGIPKL</sequence>
<name>A0ACB7SX71_HYAAI</name>
<evidence type="ECO:0000313" key="2">
    <source>
        <dbReference type="Proteomes" id="UP000821845"/>
    </source>
</evidence>
<gene>
    <name evidence="1" type="ORF">HPB50_011217</name>
</gene>
<dbReference type="Proteomes" id="UP000821845">
    <property type="component" value="Chromosome 2"/>
</dbReference>
<evidence type="ECO:0000313" key="1">
    <source>
        <dbReference type="EMBL" id="KAH6938637.1"/>
    </source>
</evidence>
<keyword evidence="2" id="KW-1185">Reference proteome</keyword>
<comment type="caution">
    <text evidence="1">The sequence shown here is derived from an EMBL/GenBank/DDBJ whole genome shotgun (WGS) entry which is preliminary data.</text>
</comment>
<protein>
    <submittedName>
        <fullName evidence="1">Uncharacterized protein</fullName>
    </submittedName>
</protein>